<evidence type="ECO:0000313" key="1">
    <source>
        <dbReference type="EMBL" id="CAA9570607.1"/>
    </source>
</evidence>
<dbReference type="EMBL" id="CADCWG010000248">
    <property type="protein sequence ID" value="CAA9570607.1"/>
    <property type="molecule type" value="Genomic_DNA"/>
</dbReference>
<accession>A0A6J4V774</accession>
<gene>
    <name evidence="1" type="ORF">AVDCRST_MAG49-3569</name>
</gene>
<sequence length="74" mass="7856">MTDGRGETEAWAARGAKARANLVAALRDCCDLADAVETFEGDELLEVLIAVDGIRFVMAESGQLLQGVVRGFEG</sequence>
<name>A0A6J4V774_9BACT</name>
<protein>
    <submittedName>
        <fullName evidence="1">Uncharacterized protein</fullName>
    </submittedName>
</protein>
<reference evidence="1" key="1">
    <citation type="submission" date="2020-02" db="EMBL/GenBank/DDBJ databases">
        <authorList>
            <person name="Meier V. D."/>
        </authorList>
    </citation>
    <scope>NUCLEOTIDE SEQUENCE</scope>
    <source>
        <strain evidence="1">AVDCRST_MAG49</strain>
    </source>
</reference>
<organism evidence="1">
    <name type="scientific">uncultured Thermomicrobiales bacterium</name>
    <dbReference type="NCBI Taxonomy" id="1645740"/>
    <lineage>
        <taxon>Bacteria</taxon>
        <taxon>Pseudomonadati</taxon>
        <taxon>Thermomicrobiota</taxon>
        <taxon>Thermomicrobia</taxon>
        <taxon>Thermomicrobiales</taxon>
        <taxon>environmental samples</taxon>
    </lineage>
</organism>
<proteinExistence type="predicted"/>
<dbReference type="AlphaFoldDB" id="A0A6J4V774"/>